<dbReference type="Proteomes" id="UP000015105">
    <property type="component" value="Chromosome 2D"/>
</dbReference>
<reference evidence="2" key="1">
    <citation type="journal article" date="2014" name="Science">
        <title>Ancient hybridizations among the ancestral genomes of bread wheat.</title>
        <authorList>
            <consortium name="International Wheat Genome Sequencing Consortium,"/>
            <person name="Marcussen T."/>
            <person name="Sandve S.R."/>
            <person name="Heier L."/>
            <person name="Spannagl M."/>
            <person name="Pfeifer M."/>
            <person name="Jakobsen K.S."/>
            <person name="Wulff B.B."/>
            <person name="Steuernagel B."/>
            <person name="Mayer K.F."/>
            <person name="Olsen O.A."/>
        </authorList>
    </citation>
    <scope>NUCLEOTIDE SEQUENCE [LARGE SCALE GENOMIC DNA]</scope>
    <source>
        <strain evidence="2">cv. AL8/78</strain>
    </source>
</reference>
<dbReference type="EnsemblPlants" id="AET2Gv20163500.1">
    <property type="protein sequence ID" value="AET2Gv20163500.1"/>
    <property type="gene ID" value="AET2Gv20163500"/>
</dbReference>
<dbReference type="PANTHER" id="PTHR31325">
    <property type="entry name" value="OS01G0798800 PROTEIN-RELATED"/>
    <property type="match status" value="1"/>
</dbReference>
<reference evidence="2" key="2">
    <citation type="journal article" date="2017" name="Nat. Plants">
        <title>The Aegilops tauschii genome reveals multiple impacts of transposons.</title>
        <authorList>
            <person name="Zhao G."/>
            <person name="Zou C."/>
            <person name="Li K."/>
            <person name="Wang K."/>
            <person name="Li T."/>
            <person name="Gao L."/>
            <person name="Zhang X."/>
            <person name="Wang H."/>
            <person name="Yang Z."/>
            <person name="Liu X."/>
            <person name="Jiang W."/>
            <person name="Mao L."/>
            <person name="Kong X."/>
            <person name="Jiao Y."/>
            <person name="Jia J."/>
        </authorList>
    </citation>
    <scope>NUCLEOTIDE SEQUENCE [LARGE SCALE GENOMIC DNA]</scope>
    <source>
        <strain evidence="2">cv. AL8/78</strain>
    </source>
</reference>
<reference evidence="1" key="4">
    <citation type="submission" date="2019-03" db="UniProtKB">
        <authorList>
            <consortium name="EnsemblPlants"/>
        </authorList>
    </citation>
    <scope>IDENTIFICATION</scope>
</reference>
<name>A0A453AJY5_AEGTS</name>
<sequence>KKKLEEIEEGDDPVTVFKKGVKLGKQLASMPDGLQRWKVMGDFWAETIIYVAPSHSTAKQHMQHLENGGEFLTHIWALLSHAGILNLNRDKDQGGTGRACICM</sequence>
<evidence type="ECO:0008006" key="3">
    <source>
        <dbReference type="Google" id="ProtNLM"/>
    </source>
</evidence>
<protein>
    <recommendedName>
        <fullName evidence="3">DUF4220 domain-containing protein</fullName>
    </recommendedName>
</protein>
<organism evidence="1 2">
    <name type="scientific">Aegilops tauschii subsp. strangulata</name>
    <name type="common">Goatgrass</name>
    <dbReference type="NCBI Taxonomy" id="200361"/>
    <lineage>
        <taxon>Eukaryota</taxon>
        <taxon>Viridiplantae</taxon>
        <taxon>Streptophyta</taxon>
        <taxon>Embryophyta</taxon>
        <taxon>Tracheophyta</taxon>
        <taxon>Spermatophyta</taxon>
        <taxon>Magnoliopsida</taxon>
        <taxon>Liliopsida</taxon>
        <taxon>Poales</taxon>
        <taxon>Poaceae</taxon>
        <taxon>BOP clade</taxon>
        <taxon>Pooideae</taxon>
        <taxon>Triticodae</taxon>
        <taxon>Triticeae</taxon>
        <taxon>Triticinae</taxon>
        <taxon>Aegilops</taxon>
    </lineage>
</organism>
<accession>A0A453AJY5</accession>
<dbReference type="Pfam" id="PF04578">
    <property type="entry name" value="DUF594"/>
    <property type="match status" value="1"/>
</dbReference>
<dbReference type="Gramene" id="AET2Gv20163500.1">
    <property type="protein sequence ID" value="AET2Gv20163500.1"/>
    <property type="gene ID" value="AET2Gv20163500"/>
</dbReference>
<reference evidence="1" key="5">
    <citation type="journal article" date="2021" name="G3 (Bethesda)">
        <title>Aegilops tauschii genome assembly Aet v5.0 features greater sequence contiguity and improved annotation.</title>
        <authorList>
            <person name="Wang L."/>
            <person name="Zhu T."/>
            <person name="Rodriguez J.C."/>
            <person name="Deal K.R."/>
            <person name="Dubcovsky J."/>
            <person name="McGuire P.E."/>
            <person name="Lux T."/>
            <person name="Spannagl M."/>
            <person name="Mayer K.F.X."/>
            <person name="Baldrich P."/>
            <person name="Meyers B.C."/>
            <person name="Huo N."/>
            <person name="Gu Y.Q."/>
            <person name="Zhou H."/>
            <person name="Devos K.M."/>
            <person name="Bennetzen J.L."/>
            <person name="Unver T."/>
            <person name="Budak H."/>
            <person name="Gulick P.J."/>
            <person name="Galiba G."/>
            <person name="Kalapos B."/>
            <person name="Nelson D.R."/>
            <person name="Li P."/>
            <person name="You F.M."/>
            <person name="Luo M.C."/>
            <person name="Dvorak J."/>
        </authorList>
    </citation>
    <scope>NUCLEOTIDE SEQUENCE [LARGE SCALE GENOMIC DNA]</scope>
    <source>
        <strain evidence="1">cv. AL8/78</strain>
    </source>
</reference>
<dbReference type="InterPro" id="IPR007658">
    <property type="entry name" value="DUF594"/>
</dbReference>
<evidence type="ECO:0000313" key="2">
    <source>
        <dbReference type="Proteomes" id="UP000015105"/>
    </source>
</evidence>
<reference evidence="1" key="3">
    <citation type="journal article" date="2017" name="Nature">
        <title>Genome sequence of the progenitor of the wheat D genome Aegilops tauschii.</title>
        <authorList>
            <person name="Luo M.C."/>
            <person name="Gu Y.Q."/>
            <person name="Puiu D."/>
            <person name="Wang H."/>
            <person name="Twardziok S.O."/>
            <person name="Deal K.R."/>
            <person name="Huo N."/>
            <person name="Zhu T."/>
            <person name="Wang L."/>
            <person name="Wang Y."/>
            <person name="McGuire P.E."/>
            <person name="Liu S."/>
            <person name="Long H."/>
            <person name="Ramasamy R.K."/>
            <person name="Rodriguez J.C."/>
            <person name="Van S.L."/>
            <person name="Yuan L."/>
            <person name="Wang Z."/>
            <person name="Xia Z."/>
            <person name="Xiao L."/>
            <person name="Anderson O.D."/>
            <person name="Ouyang S."/>
            <person name="Liang Y."/>
            <person name="Zimin A.V."/>
            <person name="Pertea G."/>
            <person name="Qi P."/>
            <person name="Bennetzen J.L."/>
            <person name="Dai X."/>
            <person name="Dawson M.W."/>
            <person name="Muller H.G."/>
            <person name="Kugler K."/>
            <person name="Rivarola-Duarte L."/>
            <person name="Spannagl M."/>
            <person name="Mayer K.F.X."/>
            <person name="Lu F.H."/>
            <person name="Bevan M.W."/>
            <person name="Leroy P."/>
            <person name="Li P."/>
            <person name="You F.M."/>
            <person name="Sun Q."/>
            <person name="Liu Z."/>
            <person name="Lyons E."/>
            <person name="Wicker T."/>
            <person name="Salzberg S.L."/>
            <person name="Devos K.M."/>
            <person name="Dvorak J."/>
        </authorList>
    </citation>
    <scope>NUCLEOTIDE SEQUENCE [LARGE SCALE GENOMIC DNA]</scope>
    <source>
        <strain evidence="1">cv. AL8/78</strain>
    </source>
</reference>
<evidence type="ECO:0000313" key="1">
    <source>
        <dbReference type="EnsemblPlants" id="AET2Gv20163500.1"/>
    </source>
</evidence>
<proteinExistence type="predicted"/>
<dbReference type="AlphaFoldDB" id="A0A453AJY5"/>
<dbReference type="STRING" id="200361.A0A453AJY5"/>
<keyword evidence="2" id="KW-1185">Reference proteome</keyword>